<comment type="similarity">
    <text evidence="2 10">Belongs to the germin family.</text>
</comment>
<keyword evidence="13" id="KW-1185">Reference proteome</keyword>
<keyword evidence="6" id="KW-0732">Signal</keyword>
<evidence type="ECO:0000256" key="10">
    <source>
        <dbReference type="RuleBase" id="RU366015"/>
    </source>
</evidence>
<evidence type="ECO:0000313" key="12">
    <source>
        <dbReference type="EMBL" id="TXG73617.1"/>
    </source>
</evidence>
<proteinExistence type="inferred from homology"/>
<dbReference type="PANTHER" id="PTHR31238">
    <property type="entry name" value="GERMIN-LIKE PROTEIN SUBFAMILY 3 MEMBER 3"/>
    <property type="match status" value="1"/>
</dbReference>
<evidence type="ECO:0000256" key="6">
    <source>
        <dbReference type="ARBA" id="ARBA00022729"/>
    </source>
</evidence>
<keyword evidence="7" id="KW-0325">Glycoprotein</keyword>
<gene>
    <name evidence="12" type="ORF">EZV62_002196</name>
</gene>
<keyword evidence="8 9" id="KW-0464">Manganese</keyword>
<comment type="subcellular location">
    <subcellularLocation>
        <location evidence="1 10">Secreted</location>
        <location evidence="1 10">Extracellular space</location>
        <location evidence="1 10">Apoplast</location>
    </subcellularLocation>
</comment>
<dbReference type="InterPro" id="IPR011051">
    <property type="entry name" value="RmlC_Cupin_sf"/>
</dbReference>
<keyword evidence="5 9" id="KW-0479">Metal-binding</keyword>
<comment type="caution">
    <text evidence="12">The sequence shown here is derived from an EMBL/GenBank/DDBJ whole genome shotgun (WGS) entry which is preliminary data.</text>
</comment>
<evidence type="ECO:0000256" key="3">
    <source>
        <dbReference type="ARBA" id="ARBA00022523"/>
    </source>
</evidence>
<dbReference type="SUPFAM" id="SSF51182">
    <property type="entry name" value="RmlC-like cupins"/>
    <property type="match status" value="1"/>
</dbReference>
<sequence length="82" mass="8972">MNKLYKQTLQAGNIFMFAKGLVHFQYNPDGKKPAMAISSFRNPHPGTVSLALNLFTTAIDDDILAKALKTDVVTTISFLGLT</sequence>
<dbReference type="InterPro" id="IPR001929">
    <property type="entry name" value="Germin"/>
</dbReference>
<keyword evidence="4 10" id="KW-0964">Secreted</keyword>
<keyword evidence="3 10" id="KW-0052">Apoplast</keyword>
<dbReference type="PRINTS" id="PR00325">
    <property type="entry name" value="GERMIN"/>
</dbReference>
<reference evidence="13" key="1">
    <citation type="journal article" date="2019" name="Gigascience">
        <title>De novo genome assembly of the endangered Acer yangbiense, a plant species with extremely small populations endemic to Yunnan Province, China.</title>
        <authorList>
            <person name="Yang J."/>
            <person name="Wariss H.M."/>
            <person name="Tao L."/>
            <person name="Zhang R."/>
            <person name="Yun Q."/>
            <person name="Hollingsworth P."/>
            <person name="Dao Z."/>
            <person name="Luo G."/>
            <person name="Guo H."/>
            <person name="Ma Y."/>
            <person name="Sun W."/>
        </authorList>
    </citation>
    <scope>NUCLEOTIDE SEQUENCE [LARGE SCALE GENOMIC DNA]</scope>
    <source>
        <strain evidence="13">cv. Malutang</strain>
    </source>
</reference>
<evidence type="ECO:0000256" key="4">
    <source>
        <dbReference type="ARBA" id="ARBA00022525"/>
    </source>
</evidence>
<dbReference type="Proteomes" id="UP000323000">
    <property type="component" value="Chromosome 1"/>
</dbReference>
<dbReference type="Gene3D" id="2.60.120.10">
    <property type="entry name" value="Jelly Rolls"/>
    <property type="match status" value="1"/>
</dbReference>
<evidence type="ECO:0000256" key="5">
    <source>
        <dbReference type="ARBA" id="ARBA00022723"/>
    </source>
</evidence>
<evidence type="ECO:0000259" key="11">
    <source>
        <dbReference type="Pfam" id="PF00190"/>
    </source>
</evidence>
<dbReference type="EMBL" id="VAHF01000001">
    <property type="protein sequence ID" value="TXG73617.1"/>
    <property type="molecule type" value="Genomic_DNA"/>
</dbReference>
<evidence type="ECO:0000256" key="8">
    <source>
        <dbReference type="ARBA" id="ARBA00023211"/>
    </source>
</evidence>
<organism evidence="12 13">
    <name type="scientific">Acer yangbiense</name>
    <dbReference type="NCBI Taxonomy" id="1000413"/>
    <lineage>
        <taxon>Eukaryota</taxon>
        <taxon>Viridiplantae</taxon>
        <taxon>Streptophyta</taxon>
        <taxon>Embryophyta</taxon>
        <taxon>Tracheophyta</taxon>
        <taxon>Spermatophyta</taxon>
        <taxon>Magnoliopsida</taxon>
        <taxon>eudicotyledons</taxon>
        <taxon>Gunneridae</taxon>
        <taxon>Pentapetalae</taxon>
        <taxon>rosids</taxon>
        <taxon>malvids</taxon>
        <taxon>Sapindales</taxon>
        <taxon>Sapindaceae</taxon>
        <taxon>Hippocastanoideae</taxon>
        <taxon>Acereae</taxon>
        <taxon>Acer</taxon>
    </lineage>
</organism>
<dbReference type="Pfam" id="PF00190">
    <property type="entry name" value="Cupin_1"/>
    <property type="match status" value="1"/>
</dbReference>
<evidence type="ECO:0000256" key="7">
    <source>
        <dbReference type="ARBA" id="ARBA00023180"/>
    </source>
</evidence>
<accession>A0A5C7IWC5</accession>
<dbReference type="OrthoDB" id="1723875at2759"/>
<feature type="domain" description="Cupin type-1" evidence="11">
    <location>
        <begin position="2"/>
        <end position="72"/>
    </location>
</feature>
<dbReference type="AlphaFoldDB" id="A0A5C7IWC5"/>
<evidence type="ECO:0000256" key="9">
    <source>
        <dbReference type="PIRSR" id="PIRSR601929-2"/>
    </source>
</evidence>
<dbReference type="GO" id="GO:0030145">
    <property type="term" value="F:manganese ion binding"/>
    <property type="evidence" value="ECO:0007669"/>
    <property type="project" value="UniProtKB-UniRule"/>
</dbReference>
<dbReference type="GO" id="GO:0048046">
    <property type="term" value="C:apoplast"/>
    <property type="evidence" value="ECO:0007669"/>
    <property type="project" value="UniProtKB-SubCell"/>
</dbReference>
<dbReference type="InterPro" id="IPR006045">
    <property type="entry name" value="Cupin_1"/>
</dbReference>
<feature type="binding site" evidence="9">
    <location>
        <position position="23"/>
    </location>
    <ligand>
        <name>Mn(2+)</name>
        <dbReference type="ChEBI" id="CHEBI:29035"/>
    </ligand>
</feature>
<protein>
    <recommendedName>
        <fullName evidence="10">Germin-like protein</fullName>
    </recommendedName>
</protein>
<name>A0A5C7IWC5_9ROSI</name>
<evidence type="ECO:0000256" key="1">
    <source>
        <dbReference type="ARBA" id="ARBA00004271"/>
    </source>
</evidence>
<evidence type="ECO:0000313" key="13">
    <source>
        <dbReference type="Proteomes" id="UP000323000"/>
    </source>
</evidence>
<evidence type="ECO:0000256" key="2">
    <source>
        <dbReference type="ARBA" id="ARBA00007456"/>
    </source>
</evidence>
<dbReference type="InterPro" id="IPR014710">
    <property type="entry name" value="RmlC-like_jellyroll"/>
</dbReference>